<evidence type="ECO:0008006" key="4">
    <source>
        <dbReference type="Google" id="ProtNLM"/>
    </source>
</evidence>
<evidence type="ECO:0000313" key="3">
    <source>
        <dbReference type="Proteomes" id="UP000441102"/>
    </source>
</evidence>
<feature type="region of interest" description="Disordered" evidence="1">
    <location>
        <begin position="1"/>
        <end position="21"/>
    </location>
</feature>
<dbReference type="AlphaFoldDB" id="A0A6I0DFC3"/>
<dbReference type="EMBL" id="WBWX01000025">
    <property type="protein sequence ID" value="KAB2788628.1"/>
    <property type="molecule type" value="Genomic_DNA"/>
</dbReference>
<feature type="compositionally biased region" description="Basic and acidic residues" evidence="1">
    <location>
        <begin position="108"/>
        <end position="119"/>
    </location>
</feature>
<gene>
    <name evidence="2" type="ORF">F9L06_26035</name>
</gene>
<protein>
    <recommendedName>
        <fullName evidence="4">CopG family transcriptional regulator</fullName>
    </recommendedName>
</protein>
<evidence type="ECO:0000256" key="1">
    <source>
        <dbReference type="SAM" id="MobiDB-lite"/>
    </source>
</evidence>
<organism evidence="2 3">
    <name type="scientific">Brucella anthropi</name>
    <name type="common">Ochrobactrum anthropi</name>
    <dbReference type="NCBI Taxonomy" id="529"/>
    <lineage>
        <taxon>Bacteria</taxon>
        <taxon>Pseudomonadati</taxon>
        <taxon>Pseudomonadota</taxon>
        <taxon>Alphaproteobacteria</taxon>
        <taxon>Hyphomicrobiales</taxon>
        <taxon>Brucellaceae</taxon>
        <taxon>Brucella/Ochrobactrum group</taxon>
        <taxon>Brucella</taxon>
    </lineage>
</organism>
<dbReference type="Proteomes" id="UP000441102">
    <property type="component" value="Unassembled WGS sequence"/>
</dbReference>
<feature type="compositionally biased region" description="Acidic residues" evidence="1">
    <location>
        <begin position="1"/>
        <end position="13"/>
    </location>
</feature>
<sequence length="134" mass="15494">MKDETMTDSDAPEWPDPADRTHAVEQAKWLRNQVNEGGLRFEAYLPPSLALWLLDLIEQGEFLDPSEAVFVILGEHKELEPHADLRRELLKRSIQAAADDPRPGISGEEMKARLREKFKNPLPEPARWEKRSRR</sequence>
<feature type="region of interest" description="Disordered" evidence="1">
    <location>
        <begin position="97"/>
        <end position="134"/>
    </location>
</feature>
<comment type="caution">
    <text evidence="2">The sequence shown here is derived from an EMBL/GenBank/DDBJ whole genome shotgun (WGS) entry which is preliminary data.</text>
</comment>
<reference evidence="2 3" key="1">
    <citation type="submission" date="2019-09" db="EMBL/GenBank/DDBJ databases">
        <title>Taxonomic organization of the family Brucellaceae based on a phylogenomic approach.</title>
        <authorList>
            <person name="Leclercq S."/>
            <person name="Cloeckaert A."/>
            <person name="Zygmunt M.S."/>
        </authorList>
    </citation>
    <scope>NUCLEOTIDE SEQUENCE [LARGE SCALE GENOMIC DNA]</scope>
    <source>
        <strain evidence="2 3">CCUG 34461</strain>
    </source>
</reference>
<name>A0A6I0DFC3_BRUAN</name>
<proteinExistence type="predicted"/>
<accession>A0A6I0DFC3</accession>
<evidence type="ECO:0000313" key="2">
    <source>
        <dbReference type="EMBL" id="KAB2788628.1"/>
    </source>
</evidence>